<keyword evidence="1" id="KW-0812">Transmembrane</keyword>
<keyword evidence="3" id="KW-1185">Reference proteome</keyword>
<dbReference type="AlphaFoldDB" id="A0A2N3N645"/>
<evidence type="ECO:0000313" key="2">
    <source>
        <dbReference type="EMBL" id="PKS07905.1"/>
    </source>
</evidence>
<keyword evidence="1" id="KW-1133">Transmembrane helix</keyword>
<protein>
    <submittedName>
        <fullName evidence="2">Uncharacterized protein</fullName>
    </submittedName>
</protein>
<keyword evidence="1" id="KW-0472">Membrane</keyword>
<dbReference type="InParanoid" id="A0A2N3N645"/>
<feature type="transmembrane region" description="Helical" evidence="1">
    <location>
        <begin position="219"/>
        <end position="237"/>
    </location>
</feature>
<comment type="caution">
    <text evidence="2">The sequence shown here is derived from an EMBL/GenBank/DDBJ whole genome shotgun (WGS) entry which is preliminary data.</text>
</comment>
<feature type="transmembrane region" description="Helical" evidence="1">
    <location>
        <begin position="152"/>
        <end position="175"/>
    </location>
</feature>
<feature type="transmembrane region" description="Helical" evidence="1">
    <location>
        <begin position="196"/>
        <end position="213"/>
    </location>
</feature>
<gene>
    <name evidence="2" type="ORF">jhhlp_006513</name>
</gene>
<name>A0A2N3N645_9PEZI</name>
<organism evidence="2 3">
    <name type="scientific">Lomentospora prolificans</name>
    <dbReference type="NCBI Taxonomy" id="41688"/>
    <lineage>
        <taxon>Eukaryota</taxon>
        <taxon>Fungi</taxon>
        <taxon>Dikarya</taxon>
        <taxon>Ascomycota</taxon>
        <taxon>Pezizomycotina</taxon>
        <taxon>Sordariomycetes</taxon>
        <taxon>Hypocreomycetidae</taxon>
        <taxon>Microascales</taxon>
        <taxon>Microascaceae</taxon>
        <taxon>Lomentospora</taxon>
    </lineage>
</organism>
<sequence length="707" mass="75850">MGFLSDGINRESWQGIGVVNCFETCLRQLYSETPRDRTKYLLIGITIIRIRKPIKLILRLAERRLPTPLRRLFFSFLLLLFLLPTAIPPLARRRTVLPTVLFLLFLNLVRARNIPPVALRRTAHVLDEAQGTAIAEDERERVPRGGLEEENVVIVVVARLIDGGVLVGTVFVIIARHVDFVAADFCVGRLFFGRRGTPGFGFFALGLAFGLAVGFSVGLGSFFFFFFLVFLFLFILIRAPTRSGSKANVKLNARLAFVTCSQRIVQAAPEAPREEIVALNGALGCELKPLPELAAREENIEELGDGGLLLRSPQLVGARRLLVEKPVLVRRPGNLPRRLLLDDRAVPGQLLLLLALDVLAQARGKLGRKDIREGDARRLVKVLRDLVERVGGEIGGRNELEVGFVEVSRRAGLSAGALHRDRPRLGAIVLVRVALKLHQAAVLHLLLFGALDVAVLADLGDVEPAADGHADAAAVGLELRPGLGVVDLLDVVEALARLDGEEAELVPRGRDDLGDVRERRLGHDAVGALRLLDGEQTQSAAPLGLPRLIGIRKIENVADFAAPNHVVVAEEEAAGRVHVDGHVSLPPAEGSAPRNMGDVVAEGLGVDCVAEGEEGRQLGQGFVVEAVEVGEVAGLVDLVDVGLLGGEGDVVADLGAHVAQQGVVDELVDDGVLVGRRGGVLGGVVVEDGLVEEALAEPLLCLFGAEA</sequence>
<proteinExistence type="predicted"/>
<dbReference type="VEuPathDB" id="FungiDB:jhhlp_006513"/>
<feature type="transmembrane region" description="Helical" evidence="1">
    <location>
        <begin position="72"/>
        <end position="91"/>
    </location>
</feature>
<dbReference type="EMBL" id="NLAX01000701">
    <property type="protein sequence ID" value="PKS07905.1"/>
    <property type="molecule type" value="Genomic_DNA"/>
</dbReference>
<reference evidence="2 3" key="1">
    <citation type="journal article" date="2017" name="G3 (Bethesda)">
        <title>First Draft Genome Sequence of the Pathogenic Fungus Lomentospora prolificans (Formerly Scedosporium prolificans).</title>
        <authorList>
            <person name="Luo R."/>
            <person name="Zimin A."/>
            <person name="Workman R."/>
            <person name="Fan Y."/>
            <person name="Pertea G."/>
            <person name="Grossman N."/>
            <person name="Wear M.P."/>
            <person name="Jia B."/>
            <person name="Miller H."/>
            <person name="Casadevall A."/>
            <person name="Timp W."/>
            <person name="Zhang S.X."/>
            <person name="Salzberg S.L."/>
        </authorList>
    </citation>
    <scope>NUCLEOTIDE SEQUENCE [LARGE SCALE GENOMIC DNA]</scope>
    <source>
        <strain evidence="2 3">JHH-5317</strain>
    </source>
</reference>
<evidence type="ECO:0000256" key="1">
    <source>
        <dbReference type="SAM" id="Phobius"/>
    </source>
</evidence>
<dbReference type="Proteomes" id="UP000233524">
    <property type="component" value="Unassembled WGS sequence"/>
</dbReference>
<evidence type="ECO:0000313" key="3">
    <source>
        <dbReference type="Proteomes" id="UP000233524"/>
    </source>
</evidence>
<accession>A0A2N3N645</accession>